<reference evidence="1 2" key="1">
    <citation type="journal article" date="2015" name="Environ. Microbiol.">
        <title>Genome analyses suggest the presence of polyploidy and recent human-driven expansions in eight global populations of the honeybee pathogen Nosema ceranae.</title>
        <authorList>
            <person name="Pelin A."/>
            <person name="Selman M."/>
            <person name="Aris-Brosou S."/>
            <person name="Farinelli L."/>
            <person name="Corradi N."/>
        </authorList>
    </citation>
    <scope>NUCLEOTIDE SEQUENCE [LARGE SCALE GENOMIC DNA]</scope>
    <source>
        <strain evidence="1 2">PA08 1199</strain>
    </source>
</reference>
<proteinExistence type="predicted"/>
<dbReference type="VEuPathDB" id="MicrosporidiaDB:AAJ76_2290003487"/>
<accession>A0A0F9Z797</accession>
<dbReference type="GeneID" id="36319599"/>
<dbReference type="EMBL" id="JPQZ01000229">
    <property type="protein sequence ID" value="KKO73794.1"/>
    <property type="molecule type" value="Genomic_DNA"/>
</dbReference>
<gene>
    <name evidence="1" type="ORF">AAJ76_2290003487</name>
</gene>
<sequence>TNISRTVKLECIVVIIKMLIKRLESLQESSIDVDYSLLSIFKFAIHLSLEIDWLISPLKNIMDVINKEYDRVESN</sequence>
<comment type="caution">
    <text evidence="1">The sequence shown here is derived from an EMBL/GenBank/DDBJ whole genome shotgun (WGS) entry which is preliminary data.</text>
</comment>
<keyword evidence="2" id="KW-1185">Reference proteome</keyword>
<dbReference type="AlphaFoldDB" id="A0A0F9Z797"/>
<organism evidence="1 2">
    <name type="scientific">Vairimorpha ceranae</name>
    <dbReference type="NCBI Taxonomy" id="40302"/>
    <lineage>
        <taxon>Eukaryota</taxon>
        <taxon>Fungi</taxon>
        <taxon>Fungi incertae sedis</taxon>
        <taxon>Microsporidia</taxon>
        <taxon>Nosematidae</taxon>
        <taxon>Vairimorpha</taxon>
    </lineage>
</organism>
<protein>
    <submittedName>
        <fullName evidence="1">Uncharacterized protein</fullName>
    </submittedName>
</protein>
<evidence type="ECO:0000313" key="1">
    <source>
        <dbReference type="EMBL" id="KKO73794.1"/>
    </source>
</evidence>
<dbReference type="Proteomes" id="UP000034350">
    <property type="component" value="Unassembled WGS sequence"/>
</dbReference>
<evidence type="ECO:0000313" key="2">
    <source>
        <dbReference type="Proteomes" id="UP000034350"/>
    </source>
</evidence>
<dbReference type="VEuPathDB" id="MicrosporidiaDB:NCER_101215"/>
<name>A0A0F9Z797_9MICR</name>
<dbReference type="RefSeq" id="XP_024329536.1">
    <property type="nucleotide sequence ID" value="XM_024474673.1"/>
</dbReference>
<feature type="non-terminal residue" evidence="1">
    <location>
        <position position="1"/>
    </location>
</feature>